<keyword evidence="3" id="KW-1185">Reference proteome</keyword>
<accession>A0AAD4S6M4</accession>
<gene>
    <name evidence="2" type="ORF">MKW98_019280</name>
</gene>
<sequence length="103" mass="11101">MASSKSSLSMLFMALVLMAVVSELANASSITMYRLGGCGGETRTYSRCGCSNLLYMGGYNFRYTGQSARMYNTGNCLGGSVFTFNGNSRQCSGVGWKSMFIQC</sequence>
<dbReference type="EMBL" id="JAJJMB010013755">
    <property type="protein sequence ID" value="KAI3865786.1"/>
    <property type="molecule type" value="Genomic_DNA"/>
</dbReference>
<proteinExistence type="predicted"/>
<organism evidence="2 3">
    <name type="scientific">Papaver atlanticum</name>
    <dbReference type="NCBI Taxonomy" id="357466"/>
    <lineage>
        <taxon>Eukaryota</taxon>
        <taxon>Viridiplantae</taxon>
        <taxon>Streptophyta</taxon>
        <taxon>Embryophyta</taxon>
        <taxon>Tracheophyta</taxon>
        <taxon>Spermatophyta</taxon>
        <taxon>Magnoliopsida</taxon>
        <taxon>Ranunculales</taxon>
        <taxon>Papaveraceae</taxon>
        <taxon>Papaveroideae</taxon>
        <taxon>Papaver</taxon>
    </lineage>
</organism>
<protein>
    <recommendedName>
        <fullName evidence="4">Antimicrobial peptide 1</fullName>
    </recommendedName>
</protein>
<dbReference type="InterPro" id="IPR015791">
    <property type="entry name" value="Antimic/Inh_G_crystallin-like"/>
</dbReference>
<evidence type="ECO:0000256" key="1">
    <source>
        <dbReference type="SAM" id="SignalP"/>
    </source>
</evidence>
<dbReference type="InterPro" id="IPR015201">
    <property type="entry name" value="Antimicrobial_MiAMP1"/>
</dbReference>
<dbReference type="Pfam" id="PF09117">
    <property type="entry name" value="MiAMP1"/>
    <property type="match status" value="1"/>
</dbReference>
<feature type="chain" id="PRO_5041932842" description="Antimicrobial peptide 1" evidence="1">
    <location>
        <begin position="28"/>
        <end position="103"/>
    </location>
</feature>
<dbReference type="SUPFAM" id="SSF49695">
    <property type="entry name" value="gamma-Crystallin-like"/>
    <property type="match status" value="1"/>
</dbReference>
<dbReference type="AlphaFoldDB" id="A0AAD4S6M4"/>
<evidence type="ECO:0000313" key="3">
    <source>
        <dbReference type="Proteomes" id="UP001202328"/>
    </source>
</evidence>
<dbReference type="Gene3D" id="2.60.20.30">
    <property type="match status" value="1"/>
</dbReference>
<name>A0AAD4S6M4_9MAGN</name>
<evidence type="ECO:0000313" key="2">
    <source>
        <dbReference type="EMBL" id="KAI3865786.1"/>
    </source>
</evidence>
<evidence type="ECO:0008006" key="4">
    <source>
        <dbReference type="Google" id="ProtNLM"/>
    </source>
</evidence>
<comment type="caution">
    <text evidence="2">The sequence shown here is derived from an EMBL/GenBank/DDBJ whole genome shotgun (WGS) entry which is preliminary data.</text>
</comment>
<dbReference type="InterPro" id="IPR011024">
    <property type="entry name" value="G_crystallin-like"/>
</dbReference>
<reference evidence="2" key="1">
    <citation type="submission" date="2022-04" db="EMBL/GenBank/DDBJ databases">
        <title>A functionally conserved STORR gene fusion in Papaver species that diverged 16.8 million years ago.</title>
        <authorList>
            <person name="Catania T."/>
        </authorList>
    </citation>
    <scope>NUCLEOTIDE SEQUENCE</scope>
    <source>
        <strain evidence="2">S-188037</strain>
    </source>
</reference>
<keyword evidence="1" id="KW-0732">Signal</keyword>
<dbReference type="Proteomes" id="UP001202328">
    <property type="component" value="Unassembled WGS sequence"/>
</dbReference>
<dbReference type="GO" id="GO:0006952">
    <property type="term" value="P:defense response"/>
    <property type="evidence" value="ECO:0007669"/>
    <property type="project" value="InterPro"/>
</dbReference>
<dbReference type="GO" id="GO:0045926">
    <property type="term" value="P:negative regulation of growth"/>
    <property type="evidence" value="ECO:0007669"/>
    <property type="project" value="InterPro"/>
</dbReference>
<feature type="signal peptide" evidence="1">
    <location>
        <begin position="1"/>
        <end position="27"/>
    </location>
</feature>